<name>A0A1G9E030_9FIRM</name>
<dbReference type="RefSeq" id="WP_090553366.1">
    <property type="nucleotide sequence ID" value="NZ_FNFP01000003.1"/>
</dbReference>
<dbReference type="Proteomes" id="UP000198718">
    <property type="component" value="Unassembled WGS sequence"/>
</dbReference>
<accession>A0A1G9E030</accession>
<organism evidence="1 2">
    <name type="scientific">Natronincola ferrireducens</name>
    <dbReference type="NCBI Taxonomy" id="393762"/>
    <lineage>
        <taxon>Bacteria</taxon>
        <taxon>Bacillati</taxon>
        <taxon>Bacillota</taxon>
        <taxon>Clostridia</taxon>
        <taxon>Peptostreptococcales</taxon>
        <taxon>Natronincolaceae</taxon>
        <taxon>Natronincola</taxon>
    </lineage>
</organism>
<gene>
    <name evidence="1" type="ORF">SAMN05660472_01791</name>
</gene>
<reference evidence="1 2" key="1">
    <citation type="submission" date="2016-10" db="EMBL/GenBank/DDBJ databases">
        <authorList>
            <person name="de Groot N.N."/>
        </authorList>
    </citation>
    <scope>NUCLEOTIDE SEQUENCE [LARGE SCALE GENOMIC DNA]</scope>
    <source>
        <strain evidence="1 2">DSM 18346</strain>
    </source>
</reference>
<evidence type="ECO:0000313" key="1">
    <source>
        <dbReference type="EMBL" id="SDK69464.1"/>
    </source>
</evidence>
<dbReference type="InterPro" id="IPR018708">
    <property type="entry name" value="DUF2225"/>
</dbReference>
<dbReference type="EMBL" id="FNFP01000003">
    <property type="protein sequence ID" value="SDK69464.1"/>
    <property type="molecule type" value="Genomic_DNA"/>
</dbReference>
<proteinExistence type="predicted"/>
<dbReference type="InterPro" id="IPR011990">
    <property type="entry name" value="TPR-like_helical_dom_sf"/>
</dbReference>
<keyword evidence="2" id="KW-1185">Reference proteome</keyword>
<dbReference type="STRING" id="393762.SAMN05660472_01791"/>
<evidence type="ECO:0000313" key="2">
    <source>
        <dbReference type="Proteomes" id="UP000198718"/>
    </source>
</evidence>
<dbReference type="Pfam" id="PF09986">
    <property type="entry name" value="DUF2225"/>
    <property type="match status" value="1"/>
</dbReference>
<evidence type="ECO:0008006" key="3">
    <source>
        <dbReference type="Google" id="ProtNLM"/>
    </source>
</evidence>
<protein>
    <recommendedName>
        <fullName evidence="3">DUF2225 domain-containing protein</fullName>
    </recommendedName>
</protein>
<dbReference type="AlphaFoldDB" id="A0A1G9E030"/>
<dbReference type="OrthoDB" id="9780343at2"/>
<sequence length="231" mass="26882">MEHLLYDKNISCPCCNNTFTTKKVRTRGLKVIERHSDFYVSYKEVNPIYYHVWICPNCGFSATESEYVELSKVQKDVLQKNIMAKWKQRDYGDVRTVEEAKEAYKLALFIGQLLKKSRGYIGGLCLKLAWLYRETGEVEEIEFLKFALSSFETAYQSEPLPIAGLDEVSLAYLVGELNRKLHKPQEAVKWYAKALDNPDIKKKRQIQLMAREQWQVARQEGRVEKEVKANA</sequence>
<dbReference type="Gene3D" id="1.25.40.10">
    <property type="entry name" value="Tetratricopeptide repeat domain"/>
    <property type="match status" value="1"/>
</dbReference>